<accession>A0ABS4URB1</accession>
<evidence type="ECO:0000313" key="1">
    <source>
        <dbReference type="EMBL" id="MBP2354116.1"/>
    </source>
</evidence>
<keyword evidence="2" id="KW-1185">Reference proteome</keyword>
<comment type="caution">
    <text evidence="1">The sequence shown here is derived from an EMBL/GenBank/DDBJ whole genome shotgun (WGS) entry which is preliminary data.</text>
</comment>
<dbReference type="Proteomes" id="UP000755585">
    <property type="component" value="Unassembled WGS sequence"/>
</dbReference>
<sequence>MANAPVVAMATFSDYLVAPGGNKRISLVRAQVTQFSEDYNPGRDFYRPMSLAIQEAIRFRTGTAPIDRAVMNARPRAVDHFKEIGDNVGKYVQRAQTAKILDVDRWEWIQPNVTVKINPDFALIRKDGHVDVVKAYYKVPELTRFQADAMLRLLQFAMPHLNVKGTPVILETRRGKEWKPTPKLRAGLDDYLKSEALAYGALWQSLSA</sequence>
<name>A0ABS4URB1_9ACTN</name>
<reference evidence="1 2" key="1">
    <citation type="submission" date="2021-03" db="EMBL/GenBank/DDBJ databases">
        <title>Sequencing the genomes of 1000 actinobacteria strains.</title>
        <authorList>
            <person name="Klenk H.-P."/>
        </authorList>
    </citation>
    <scope>NUCLEOTIDE SEQUENCE [LARGE SCALE GENOMIC DNA]</scope>
    <source>
        <strain evidence="1 2">DSM 18824</strain>
    </source>
</reference>
<organism evidence="1 2">
    <name type="scientific">Kribbella aluminosa</name>
    <dbReference type="NCBI Taxonomy" id="416017"/>
    <lineage>
        <taxon>Bacteria</taxon>
        <taxon>Bacillati</taxon>
        <taxon>Actinomycetota</taxon>
        <taxon>Actinomycetes</taxon>
        <taxon>Propionibacteriales</taxon>
        <taxon>Kribbellaceae</taxon>
        <taxon>Kribbella</taxon>
    </lineage>
</organism>
<gene>
    <name evidence="1" type="ORF">JOF29_005226</name>
</gene>
<dbReference type="RefSeq" id="WP_209696975.1">
    <property type="nucleotide sequence ID" value="NZ_BAAAVU010000025.1"/>
</dbReference>
<dbReference type="EMBL" id="JAGINT010000002">
    <property type="protein sequence ID" value="MBP2354116.1"/>
    <property type="molecule type" value="Genomic_DNA"/>
</dbReference>
<proteinExistence type="predicted"/>
<evidence type="ECO:0000313" key="2">
    <source>
        <dbReference type="Proteomes" id="UP000755585"/>
    </source>
</evidence>
<protein>
    <submittedName>
        <fullName evidence="1">Uncharacterized protein</fullName>
    </submittedName>
</protein>